<evidence type="ECO:0000259" key="4">
    <source>
        <dbReference type="Pfam" id="PF20497"/>
    </source>
</evidence>
<protein>
    <recommendedName>
        <fullName evidence="7">DUF1750-domain-containing protein</fullName>
    </recommendedName>
</protein>
<organism evidence="5 6">
    <name type="scientific">Cladosporium halotolerans</name>
    <dbReference type="NCBI Taxonomy" id="1052096"/>
    <lineage>
        <taxon>Eukaryota</taxon>
        <taxon>Fungi</taxon>
        <taxon>Dikarya</taxon>
        <taxon>Ascomycota</taxon>
        <taxon>Pezizomycotina</taxon>
        <taxon>Dothideomycetes</taxon>
        <taxon>Dothideomycetidae</taxon>
        <taxon>Cladosporiales</taxon>
        <taxon>Cladosporiaceae</taxon>
        <taxon>Cladosporium</taxon>
    </lineage>
</organism>
<feature type="compositionally biased region" description="Polar residues" evidence="2">
    <location>
        <begin position="591"/>
        <end position="609"/>
    </location>
</feature>
<feature type="domain" description="SWI/SNF and RSC complexes subunit Ssr4 N-terminal" evidence="3">
    <location>
        <begin position="2"/>
        <end position="205"/>
    </location>
</feature>
<dbReference type="RefSeq" id="XP_069229196.1">
    <property type="nucleotide sequence ID" value="XM_069373397.1"/>
</dbReference>
<evidence type="ECO:0000259" key="3">
    <source>
        <dbReference type="Pfam" id="PF08549"/>
    </source>
</evidence>
<dbReference type="InterPro" id="IPR013859">
    <property type="entry name" value="Ssr4_N"/>
</dbReference>
<feature type="coiled-coil region" evidence="1">
    <location>
        <begin position="363"/>
        <end position="390"/>
    </location>
</feature>
<comment type="caution">
    <text evidence="5">The sequence shown here is derived from an EMBL/GenBank/DDBJ whole genome shotgun (WGS) entry which is preliminary data.</text>
</comment>
<evidence type="ECO:0000313" key="5">
    <source>
        <dbReference type="EMBL" id="KAL1586091.1"/>
    </source>
</evidence>
<dbReference type="Pfam" id="PF08549">
    <property type="entry name" value="SWI-SNF_Ssr4_N"/>
    <property type="match status" value="1"/>
</dbReference>
<feature type="region of interest" description="Disordered" evidence="2">
    <location>
        <begin position="692"/>
        <end position="716"/>
    </location>
</feature>
<dbReference type="AlphaFoldDB" id="A0AB34KQM2"/>
<dbReference type="GO" id="GO:0006338">
    <property type="term" value="P:chromatin remodeling"/>
    <property type="evidence" value="ECO:0007669"/>
    <property type="project" value="InterPro"/>
</dbReference>
<dbReference type="EMBL" id="JAAQHG020000016">
    <property type="protein sequence ID" value="KAL1586091.1"/>
    <property type="molecule type" value="Genomic_DNA"/>
</dbReference>
<dbReference type="InterPro" id="IPR046464">
    <property type="entry name" value="SWI-SNF_Ssr4_C"/>
</dbReference>
<feature type="domain" description="SWI/SNF and RSC complexes subunit Ssr4 C-terminal" evidence="4">
    <location>
        <begin position="261"/>
        <end position="699"/>
    </location>
</feature>
<sequence length="716" mass="77225">MQDPSQGVAAPLQNHLHLISAHQFPLVGHLALNVAFKYLLDAPMIVKTLAPMSWTYVNAPNDGTIWLEWLPQYKQGRLPSDGYVWGDPESVFRQDYGGYTIEGMVHQLGYRPGLDPVASHARTRYHFVSKAPNVNAAPPDPSLWIVHYHQAEHRNILPIAQIPVDHQTRQLIQERQMLQSQGRLEKRDFMLHDREHWPHINGPTGGQMGHTMMAPGFYGSNPMPGPQGRYNPAAPPAAKRQRTQGSVGMAGADHGMPDISIEDEENTALGDYFDHLTPRDISTARYTQHHRWMEEVFSSPYASGQIVPADLGLGLMGEMKSLTEGLLEPPSMDFDSALEKQTGKLEEPKPFTNVKKEQVDEFNKRVQKHLEDGQAEIERMKAEHAAKMQEWRKTKTLLQAEKRLRHATWEDSEPVAYRLEEPEVNGKANGKQETVESVLKDVEGLLGVKFAGYADATLIEKGGWQERESLPASQPSRSPAEGQADDAQTKAEQLEPGMPPDVPQSNVSPAPAQQQGAFAPPPHSSMQPGAQTQDAFAQQTQQNPPSAGDSDLQLPEGMDLDTADLQFPSAGVTPGQTGTPGQNQTPGDTTAFSMGQGNVQPSEAAASNIQQQQPGQPTAQQGTAAVASTSGQAGSNAPSTNAQGTPAGGMGDMQDTSMFNDSFADLAGDFGQGAGDGMIDFGAGMDDSAFGEALHGMDTPGDGDMFGAGGGEGGGS</sequence>
<dbReference type="Pfam" id="PF20497">
    <property type="entry name" value="SWI-SNF_Ssr4_C"/>
    <property type="match status" value="1"/>
</dbReference>
<keyword evidence="1" id="KW-0175">Coiled coil</keyword>
<feature type="compositionally biased region" description="Low complexity" evidence="2">
    <location>
        <begin position="571"/>
        <end position="590"/>
    </location>
</feature>
<feature type="compositionally biased region" description="Polar residues" evidence="2">
    <location>
        <begin position="626"/>
        <end position="644"/>
    </location>
</feature>
<feature type="compositionally biased region" description="Low complexity" evidence="2">
    <location>
        <begin position="509"/>
        <end position="518"/>
    </location>
</feature>
<evidence type="ECO:0000256" key="2">
    <source>
        <dbReference type="SAM" id="MobiDB-lite"/>
    </source>
</evidence>
<reference evidence="5 6" key="1">
    <citation type="journal article" date="2020" name="Microbiol. Resour. Announc.">
        <title>Draft Genome Sequence of a Cladosporium Species Isolated from the Mesophotic Ascidian Didemnum maculosum.</title>
        <authorList>
            <person name="Gioti A."/>
            <person name="Siaperas R."/>
            <person name="Nikolaivits E."/>
            <person name="Le Goff G."/>
            <person name="Ouazzani J."/>
            <person name="Kotoulas G."/>
            <person name="Topakas E."/>
        </authorList>
    </citation>
    <scope>NUCLEOTIDE SEQUENCE [LARGE SCALE GENOMIC DNA]</scope>
    <source>
        <strain evidence="5 6">TM138-S3</strain>
    </source>
</reference>
<feature type="region of interest" description="Disordered" evidence="2">
    <location>
        <begin position="464"/>
        <end position="655"/>
    </location>
</feature>
<dbReference type="Proteomes" id="UP000803884">
    <property type="component" value="Unassembled WGS sequence"/>
</dbReference>
<name>A0AB34KQM2_9PEZI</name>
<feature type="compositionally biased region" description="Low complexity" evidence="2">
    <location>
        <begin position="610"/>
        <end position="624"/>
    </location>
</feature>
<evidence type="ECO:0000313" key="6">
    <source>
        <dbReference type="Proteomes" id="UP000803884"/>
    </source>
</evidence>
<accession>A0AB34KQM2</accession>
<evidence type="ECO:0000256" key="1">
    <source>
        <dbReference type="SAM" id="Coils"/>
    </source>
</evidence>
<keyword evidence="6" id="KW-1185">Reference proteome</keyword>
<proteinExistence type="predicted"/>
<feature type="compositionally biased region" description="Low complexity" evidence="2">
    <location>
        <begin position="530"/>
        <end position="542"/>
    </location>
</feature>
<dbReference type="GeneID" id="96006235"/>
<gene>
    <name evidence="5" type="ORF">WHR41_04791</name>
</gene>
<feature type="compositionally biased region" description="Gly residues" evidence="2">
    <location>
        <begin position="704"/>
        <end position="716"/>
    </location>
</feature>
<evidence type="ECO:0008006" key="7">
    <source>
        <dbReference type="Google" id="ProtNLM"/>
    </source>
</evidence>